<evidence type="ECO:0000259" key="1">
    <source>
        <dbReference type="Pfam" id="PF12937"/>
    </source>
</evidence>
<dbReference type="EMBL" id="KZ110599">
    <property type="protein sequence ID" value="OSX61245.1"/>
    <property type="molecule type" value="Genomic_DNA"/>
</dbReference>
<keyword evidence="3" id="KW-1185">Reference proteome</keyword>
<name>A0A1X6MY00_9APHY</name>
<dbReference type="SUPFAM" id="SSF81383">
    <property type="entry name" value="F-box domain"/>
    <property type="match status" value="1"/>
</dbReference>
<dbReference type="Gene3D" id="1.20.1280.50">
    <property type="match status" value="1"/>
</dbReference>
<dbReference type="STRING" id="670580.A0A1X6MY00"/>
<protein>
    <recommendedName>
        <fullName evidence="1">F-box domain-containing protein</fullName>
    </recommendedName>
</protein>
<proteinExistence type="predicted"/>
<dbReference type="Gene3D" id="3.80.10.10">
    <property type="entry name" value="Ribonuclease Inhibitor"/>
    <property type="match status" value="1"/>
</dbReference>
<evidence type="ECO:0000313" key="3">
    <source>
        <dbReference type="Proteomes" id="UP000194127"/>
    </source>
</evidence>
<dbReference type="GeneID" id="36327702"/>
<dbReference type="OrthoDB" id="3225069at2759"/>
<dbReference type="InterPro" id="IPR001810">
    <property type="entry name" value="F-box_dom"/>
</dbReference>
<organism evidence="2 3">
    <name type="scientific">Postia placenta MAD-698-R-SB12</name>
    <dbReference type="NCBI Taxonomy" id="670580"/>
    <lineage>
        <taxon>Eukaryota</taxon>
        <taxon>Fungi</taxon>
        <taxon>Dikarya</taxon>
        <taxon>Basidiomycota</taxon>
        <taxon>Agaricomycotina</taxon>
        <taxon>Agaricomycetes</taxon>
        <taxon>Polyporales</taxon>
        <taxon>Adustoporiaceae</taxon>
        <taxon>Rhodonia</taxon>
    </lineage>
</organism>
<dbReference type="Proteomes" id="UP000194127">
    <property type="component" value="Unassembled WGS sequence"/>
</dbReference>
<accession>A0A1X6MY00</accession>
<sequence length="516" mass="58538">MSLSTQQRTDIKRIIEALGRQAIELQQQRGMLIRLIQADPSYVDDVFRISRGVRYLIEADPVAGRFQYTESVNQLIVKVQRIEASLARIKEKTTELHLLIPPIECLPAELLVLIFQAGSLSEPKGLHPFPMIVSAVSRRWRAVAMSTPTLWTNLYITPVRPRKWIPLALELSRGHLLDITVDARIDFSPSSATVKTCMAQIKPELHRWRSFALMAHHRHVMLIVGEELADVSAPTLQRLRLSLAGTDGTGNLEVYIPRLFSEGAQALTSVRFDSVAVPWRREPLVGLSTLDLRWLWFRLSWSSFEGILAASPNLTRLILRGKHVDVRPHEEYSPIHLPRLRSLEVSGDNFCLLCSLLIAPALETLTLANVDEGEFREFMAWLPYSGGRYTTLKCLMLLNVATCPLSWDFVAAFSTITQLIVINSGANQFLEILRPKWLQSATGVMHGALVWPRLRDVTMLDQTNYDDLYGMVAERTAHGSPLRRLIVHTEFVHRNMLTPLLQYVKVDSVTYLDRDL</sequence>
<dbReference type="RefSeq" id="XP_024338039.1">
    <property type="nucleotide sequence ID" value="XM_024482753.1"/>
</dbReference>
<feature type="domain" description="F-box" evidence="1">
    <location>
        <begin position="103"/>
        <end position="156"/>
    </location>
</feature>
<dbReference type="InterPro" id="IPR036047">
    <property type="entry name" value="F-box-like_dom_sf"/>
</dbReference>
<dbReference type="Pfam" id="PF12937">
    <property type="entry name" value="F-box-like"/>
    <property type="match status" value="1"/>
</dbReference>
<reference evidence="2 3" key="1">
    <citation type="submission" date="2017-04" db="EMBL/GenBank/DDBJ databases">
        <title>Genome Sequence of the Model Brown-Rot Fungus Postia placenta SB12.</title>
        <authorList>
            <consortium name="DOE Joint Genome Institute"/>
            <person name="Gaskell J."/>
            <person name="Kersten P."/>
            <person name="Larrondo L.F."/>
            <person name="Canessa P."/>
            <person name="Martinez D."/>
            <person name="Hibbett D."/>
            <person name="Schmoll M."/>
            <person name="Kubicek C.P."/>
            <person name="Martinez A.T."/>
            <person name="Yadav J."/>
            <person name="Master E."/>
            <person name="Magnuson J.K."/>
            <person name="James T."/>
            <person name="Yaver D."/>
            <person name="Berka R."/>
            <person name="Labutti K."/>
            <person name="Lipzen A."/>
            <person name="Aerts A."/>
            <person name="Barry K."/>
            <person name="Henrissat B."/>
            <person name="Blanchette R."/>
            <person name="Grigoriev I."/>
            <person name="Cullen D."/>
        </authorList>
    </citation>
    <scope>NUCLEOTIDE SEQUENCE [LARGE SCALE GENOMIC DNA]</scope>
    <source>
        <strain evidence="2 3">MAD-698-R-SB12</strain>
    </source>
</reference>
<dbReference type="SUPFAM" id="SSF52047">
    <property type="entry name" value="RNI-like"/>
    <property type="match status" value="1"/>
</dbReference>
<gene>
    <name evidence="2" type="ORF">POSPLADRAFT_1074876</name>
</gene>
<dbReference type="InterPro" id="IPR032675">
    <property type="entry name" value="LRR_dom_sf"/>
</dbReference>
<dbReference type="AlphaFoldDB" id="A0A1X6MY00"/>
<evidence type="ECO:0000313" key="2">
    <source>
        <dbReference type="EMBL" id="OSX61245.1"/>
    </source>
</evidence>